<comment type="caution">
    <text evidence="9">The sequence shown here is derived from an EMBL/GenBank/DDBJ whole genome shotgun (WGS) entry which is preliminary data.</text>
</comment>
<dbReference type="Proteomes" id="UP000239899">
    <property type="component" value="Unassembled WGS sequence"/>
</dbReference>
<sequence length="358" mass="38418">MLPATCLRLSAAAPLVARATAAGGPQRAAQLFCNSRRSRSSRPGARTIVSQARKGLSELLSLSKKDEVDKPSPLRPGKVSPKLEVPAHIPRPPYAESGAMPDWDPNPQIHDAAGIEKMRAAGKLAARVLDMAGKMAAPGVTTDEIDKAVHKMIIEAGAYPSPLNYGKFPKSVCTSVNECICHGIPDSRPLRDGDIVNIDVTVYLDGYHGDTSRMFYVGSVPQPARQLCEATKEALDAAIKVCGPGVPIKQIGHTIAAIGEKYKYGIVKVFVGHGVGTVFHSWPHVAHHRNNEPGVLQKGMTFTIEPMFTAGRPGERYWADGWTAVTADGSLAAQWEHTLLVTDNGVEVLTQWEGGIPE</sequence>
<evidence type="ECO:0000256" key="3">
    <source>
        <dbReference type="ARBA" id="ARBA00022723"/>
    </source>
</evidence>
<evidence type="ECO:0000256" key="7">
    <source>
        <dbReference type="SAM" id="MobiDB-lite"/>
    </source>
</evidence>
<feature type="region of interest" description="Disordered" evidence="7">
    <location>
        <begin position="66"/>
        <end position="87"/>
    </location>
</feature>
<dbReference type="NCBIfam" id="NF008970">
    <property type="entry name" value="PRK12318.1"/>
    <property type="match status" value="1"/>
</dbReference>
<dbReference type="STRING" id="3076.A0A2P6TY85"/>
<evidence type="ECO:0000256" key="5">
    <source>
        <dbReference type="HAMAP-Rule" id="MF_03174"/>
    </source>
</evidence>
<feature type="domain" description="Peptidase M24" evidence="8">
    <location>
        <begin position="116"/>
        <end position="343"/>
    </location>
</feature>
<evidence type="ECO:0000259" key="8">
    <source>
        <dbReference type="Pfam" id="PF00557"/>
    </source>
</evidence>
<dbReference type="PRINTS" id="PR00599">
    <property type="entry name" value="MAPEPTIDASE"/>
</dbReference>
<dbReference type="EMBL" id="LHPG02000004">
    <property type="protein sequence ID" value="PRW59032.1"/>
    <property type="molecule type" value="Genomic_DNA"/>
</dbReference>
<dbReference type="CDD" id="cd01086">
    <property type="entry name" value="MetAP1"/>
    <property type="match status" value="1"/>
</dbReference>
<comment type="catalytic activity">
    <reaction evidence="5 6">
        <text>Release of N-terminal amino acids, preferentially methionine, from peptides and arylamides.</text>
        <dbReference type="EC" id="3.4.11.18"/>
    </reaction>
</comment>
<proteinExistence type="inferred from homology"/>
<comment type="similarity">
    <text evidence="5">Belongs to the peptidase M24A family. Methionine aminopeptidase type 1 subfamily.</text>
</comment>
<gene>
    <name evidence="9" type="ORF">C2E21_2293</name>
</gene>
<evidence type="ECO:0000256" key="1">
    <source>
        <dbReference type="ARBA" id="ARBA00022438"/>
    </source>
</evidence>
<evidence type="ECO:0000313" key="10">
    <source>
        <dbReference type="Proteomes" id="UP000239899"/>
    </source>
</evidence>
<dbReference type="GO" id="GO:0006508">
    <property type="term" value="P:proteolysis"/>
    <property type="evidence" value="ECO:0007669"/>
    <property type="project" value="UniProtKB-KW"/>
</dbReference>
<keyword evidence="4 5" id="KW-0378">Hydrolase</keyword>
<keyword evidence="10" id="KW-1185">Reference proteome</keyword>
<dbReference type="InterPro" id="IPR000994">
    <property type="entry name" value="Pept_M24"/>
</dbReference>
<dbReference type="HAMAP" id="MF_01974">
    <property type="entry name" value="MetAP_1"/>
    <property type="match status" value="1"/>
</dbReference>
<comment type="cofactor">
    <cofactor evidence="5">
        <name>Co(2+)</name>
        <dbReference type="ChEBI" id="CHEBI:48828"/>
    </cofactor>
    <cofactor evidence="5">
        <name>Zn(2+)</name>
        <dbReference type="ChEBI" id="CHEBI:29105"/>
    </cofactor>
    <cofactor evidence="5">
        <name>Mn(2+)</name>
        <dbReference type="ChEBI" id="CHEBI:29035"/>
    </cofactor>
    <cofactor evidence="5">
        <name>Fe(2+)</name>
        <dbReference type="ChEBI" id="CHEBI:29033"/>
    </cofactor>
    <text evidence="5">Binds 2 divalent metal cations per subunit. Has a high-affinity and a low affinity metal-binding site. The true nature of the physiological cofactor is under debate. The enzyme is active with cobalt, zinc, manganese or divalent iron ions. Most likely, methionine aminopeptidases function as mononuclear Fe(2+)-metalloproteases under physiological conditions, and the catalytically relevant metal-binding site has been assigned to the histidine-containing high-affinity site.</text>
</comment>
<keyword evidence="3 5" id="KW-0479">Metal-binding</keyword>
<dbReference type="InterPro" id="IPR002467">
    <property type="entry name" value="Pept_M24A_MAP1"/>
</dbReference>
<evidence type="ECO:0000313" key="9">
    <source>
        <dbReference type="EMBL" id="PRW59032.1"/>
    </source>
</evidence>
<dbReference type="PANTHER" id="PTHR43330:SF8">
    <property type="entry name" value="METHIONINE AMINOPEPTIDASE 1D, MITOCHONDRIAL"/>
    <property type="match status" value="1"/>
</dbReference>
<evidence type="ECO:0000256" key="2">
    <source>
        <dbReference type="ARBA" id="ARBA00022670"/>
    </source>
</evidence>
<dbReference type="GO" id="GO:0046872">
    <property type="term" value="F:metal ion binding"/>
    <property type="evidence" value="ECO:0007669"/>
    <property type="project" value="UniProtKB-UniRule"/>
</dbReference>
<feature type="binding site" evidence="5">
    <location>
        <position position="210"/>
    </location>
    <ligand>
        <name>a divalent metal cation</name>
        <dbReference type="ChEBI" id="CHEBI:60240"/>
        <label>1</label>
    </ligand>
</feature>
<evidence type="ECO:0000256" key="4">
    <source>
        <dbReference type="ARBA" id="ARBA00022801"/>
    </source>
</evidence>
<accession>A0A2P6TY85</accession>
<feature type="binding site" evidence="5">
    <location>
        <position position="280"/>
    </location>
    <ligand>
        <name>substrate</name>
    </ligand>
</feature>
<dbReference type="NCBIfam" id="TIGR00500">
    <property type="entry name" value="met_pdase_I"/>
    <property type="match status" value="1"/>
</dbReference>
<dbReference type="PANTHER" id="PTHR43330">
    <property type="entry name" value="METHIONINE AMINOPEPTIDASE"/>
    <property type="match status" value="1"/>
</dbReference>
<organism evidence="9 10">
    <name type="scientific">Chlorella sorokiniana</name>
    <name type="common">Freshwater green alga</name>
    <dbReference type="NCBI Taxonomy" id="3076"/>
    <lineage>
        <taxon>Eukaryota</taxon>
        <taxon>Viridiplantae</taxon>
        <taxon>Chlorophyta</taxon>
        <taxon>core chlorophytes</taxon>
        <taxon>Trebouxiophyceae</taxon>
        <taxon>Chlorellales</taxon>
        <taxon>Chlorellaceae</taxon>
        <taxon>Chlorella clade</taxon>
        <taxon>Chlorella</taxon>
    </lineage>
</organism>
<dbReference type="SUPFAM" id="SSF55920">
    <property type="entry name" value="Creatinase/aminopeptidase"/>
    <property type="match status" value="1"/>
</dbReference>
<dbReference type="PROSITE" id="PS00680">
    <property type="entry name" value="MAP_1"/>
    <property type="match status" value="1"/>
</dbReference>
<feature type="binding site" evidence="5">
    <location>
        <position position="182"/>
    </location>
    <ligand>
        <name>substrate</name>
    </ligand>
</feature>
<dbReference type="GO" id="GO:0004239">
    <property type="term" value="F:initiator methionyl aminopeptidase activity"/>
    <property type="evidence" value="ECO:0007669"/>
    <property type="project" value="UniProtKB-UniRule"/>
</dbReference>
<keyword evidence="1 5" id="KW-0031">Aminopeptidase</keyword>
<feature type="binding site" evidence="5">
    <location>
        <position position="305"/>
    </location>
    <ligand>
        <name>a divalent metal cation</name>
        <dbReference type="ChEBI" id="CHEBI:60240"/>
        <label>2</label>
        <note>catalytic</note>
    </ligand>
</feature>
<feature type="binding site" evidence="5">
    <location>
        <position position="273"/>
    </location>
    <ligand>
        <name>a divalent metal cation</name>
        <dbReference type="ChEBI" id="CHEBI:60240"/>
        <label>2</label>
        <note>catalytic</note>
    </ligand>
</feature>
<evidence type="ECO:0000256" key="6">
    <source>
        <dbReference type="RuleBase" id="RU003653"/>
    </source>
</evidence>
<comment type="function">
    <text evidence="6">Cotranslationally removes the N-terminal methionine from nascent proteins. The N-terminal methionine is often cleaved when the second residue in the primary sequence is small and uncharged (Met-Ala-, Cys, Gly, Pro, Ser, Thr, or Val).</text>
</comment>
<protein>
    <recommendedName>
        <fullName evidence="6">Methionine aminopeptidase</fullName>
        <ecNumber evidence="6">3.4.11.18</ecNumber>
    </recommendedName>
</protein>
<dbReference type="Pfam" id="PF00557">
    <property type="entry name" value="Peptidase_M24"/>
    <property type="match status" value="1"/>
</dbReference>
<reference evidence="9 10" key="1">
    <citation type="journal article" date="2018" name="Plant J.">
        <title>Genome sequences of Chlorella sorokiniana UTEX 1602 and Micractinium conductrix SAG 241.80: implications to maltose excretion by a green alga.</title>
        <authorList>
            <person name="Arriola M.B."/>
            <person name="Velmurugan N."/>
            <person name="Zhang Y."/>
            <person name="Plunkett M.H."/>
            <person name="Hondzo H."/>
            <person name="Barney B.M."/>
        </authorList>
    </citation>
    <scope>NUCLEOTIDE SEQUENCE [LARGE SCALE GENOMIC DNA]</scope>
    <source>
        <strain evidence="10">UTEX 1602</strain>
    </source>
</reference>
<feature type="binding site" evidence="5">
    <location>
        <position position="199"/>
    </location>
    <ligand>
        <name>a divalent metal cation</name>
        <dbReference type="ChEBI" id="CHEBI:60240"/>
        <label>1</label>
    </ligand>
</feature>
<dbReference type="Gene3D" id="3.90.230.10">
    <property type="entry name" value="Creatinase/methionine aminopeptidase superfamily"/>
    <property type="match status" value="1"/>
</dbReference>
<feature type="binding site" evidence="5">
    <location>
        <position position="336"/>
    </location>
    <ligand>
        <name>a divalent metal cation</name>
        <dbReference type="ChEBI" id="CHEBI:60240"/>
        <label>1</label>
    </ligand>
</feature>
<dbReference type="InterPro" id="IPR001714">
    <property type="entry name" value="Pept_M24_MAP"/>
</dbReference>
<dbReference type="OrthoDB" id="3209743at2759"/>
<dbReference type="GO" id="GO:0070006">
    <property type="term" value="F:metalloaminopeptidase activity"/>
    <property type="evidence" value="ECO:0007669"/>
    <property type="project" value="UniProtKB-UniRule"/>
</dbReference>
<dbReference type="EC" id="3.4.11.18" evidence="6"/>
<name>A0A2P6TY85_CHLSO</name>
<feature type="binding site" evidence="5">
    <location>
        <position position="336"/>
    </location>
    <ligand>
        <name>a divalent metal cation</name>
        <dbReference type="ChEBI" id="CHEBI:60240"/>
        <label>2</label>
        <note>catalytic</note>
    </ligand>
</feature>
<feature type="binding site" evidence="5">
    <location>
        <position position="210"/>
    </location>
    <ligand>
        <name>a divalent metal cation</name>
        <dbReference type="ChEBI" id="CHEBI:60240"/>
        <label>2</label>
        <note>catalytic</note>
    </ligand>
</feature>
<dbReference type="InterPro" id="IPR036005">
    <property type="entry name" value="Creatinase/aminopeptidase-like"/>
</dbReference>
<dbReference type="AlphaFoldDB" id="A0A2P6TY85"/>
<keyword evidence="2 5" id="KW-0645">Protease</keyword>